<dbReference type="Proteomes" id="UP000445000">
    <property type="component" value="Unassembled WGS sequence"/>
</dbReference>
<protein>
    <submittedName>
        <fullName evidence="2">Uncharacterized protein</fullName>
    </submittedName>
</protein>
<keyword evidence="3" id="KW-1185">Reference proteome</keyword>
<dbReference type="AlphaFoldDB" id="A0A829YCI9"/>
<feature type="compositionally biased region" description="Low complexity" evidence="1">
    <location>
        <begin position="224"/>
        <end position="246"/>
    </location>
</feature>
<proteinExistence type="predicted"/>
<accession>A0A829YCI9</accession>
<organism evidence="2 3">
    <name type="scientific">Steroidobacter agaridevorans</name>
    <dbReference type="NCBI Taxonomy" id="2695856"/>
    <lineage>
        <taxon>Bacteria</taxon>
        <taxon>Pseudomonadati</taxon>
        <taxon>Pseudomonadota</taxon>
        <taxon>Gammaproteobacteria</taxon>
        <taxon>Steroidobacterales</taxon>
        <taxon>Steroidobacteraceae</taxon>
        <taxon>Steroidobacter</taxon>
    </lineage>
</organism>
<feature type="compositionally biased region" description="Basic and acidic residues" evidence="1">
    <location>
        <begin position="258"/>
        <end position="272"/>
    </location>
</feature>
<feature type="compositionally biased region" description="Low complexity" evidence="1">
    <location>
        <begin position="201"/>
        <end position="213"/>
    </location>
</feature>
<evidence type="ECO:0000313" key="2">
    <source>
        <dbReference type="EMBL" id="GFE80979.1"/>
    </source>
</evidence>
<reference evidence="3" key="1">
    <citation type="submission" date="2020-01" db="EMBL/GenBank/DDBJ databases">
        <title>'Steroidobacter agaridevorans' sp. nov., agar-degrading bacteria isolated from rhizosphere soils.</title>
        <authorList>
            <person name="Ikenaga M."/>
            <person name="Kataoka M."/>
            <person name="Murouchi A."/>
            <person name="Katsuragi S."/>
            <person name="Sakai M."/>
        </authorList>
    </citation>
    <scope>NUCLEOTIDE SEQUENCE [LARGE SCALE GENOMIC DNA]</scope>
    <source>
        <strain evidence="3">YU21-B</strain>
    </source>
</reference>
<dbReference type="EMBL" id="BLJN01000003">
    <property type="protein sequence ID" value="GFE80979.1"/>
    <property type="molecule type" value="Genomic_DNA"/>
</dbReference>
<name>A0A829YCI9_9GAMM</name>
<comment type="caution">
    <text evidence="2">The sequence shown here is derived from an EMBL/GenBank/DDBJ whole genome shotgun (WGS) entry which is preliminary data.</text>
</comment>
<feature type="region of interest" description="Disordered" evidence="1">
    <location>
        <begin position="188"/>
        <end position="282"/>
    </location>
</feature>
<sequence length="282" mass="29370">MVLLAGCGPVKLIASTNIPPPLVVKIPIGVALFVPTEFSTYVHKEERWSTKWHVELGKAQADGITRLMNAMFERVIPVESVNAGTQVPGGVAAILEPSIEEYAFVTPRDAGSPFYAVSIKYRVNVYLPDGKLADSWGFTGYGTSPSQGLSSEAPLSVATALAMRDAGAKLAVEFREQAVMRGLLPESATADTPVAPPGTPTAPGAAPAVTTAPTTPPASEKKVVVPAAIPTAPAATEPAKDPAATPTKEETAPPQEPEVEKNDDAEKDEPKPEAVGLAPVMS</sequence>
<evidence type="ECO:0000313" key="3">
    <source>
        <dbReference type="Proteomes" id="UP000445000"/>
    </source>
</evidence>
<evidence type="ECO:0000256" key="1">
    <source>
        <dbReference type="SAM" id="MobiDB-lite"/>
    </source>
</evidence>
<gene>
    <name evidence="2" type="ORF">GCM10011487_29790</name>
</gene>